<feature type="region of interest" description="Disordered" evidence="1">
    <location>
        <begin position="1002"/>
        <end position="1048"/>
    </location>
</feature>
<dbReference type="KEGG" id="cput:CONPUDRAFT_78406"/>
<protein>
    <submittedName>
        <fullName evidence="2">Uncharacterized protein</fullName>
    </submittedName>
</protein>
<feature type="region of interest" description="Disordered" evidence="1">
    <location>
        <begin position="1205"/>
        <end position="1249"/>
    </location>
</feature>
<dbReference type="OrthoDB" id="2690723at2759"/>
<sequence>MKPDDRSQVDTAKSHIRKTHKQEQVDESPARGEQKRAAKNIRGSSPEDKEALDDVVIEDDITHAKCCGAFIGFGRCDIGKLDDALNFGEWNKRDLDQKESSRLAESFKRGLYRFRAENAIPVLLERSLLVENTFSSNPMLGLDLPVTQFTRELKKNDLQGCGGQHRRSALGLHYNRIKSQYKLLENQKKENFQLSQEEQKHWGETDEALRKQLKRTLKLEQQWIFAFYDCEGMSDELVNELGHHLSRNNSLYEYKEGPEERLISTVRKRLSKGQDWRGTAAPSKARGADRRHAEVLHQPHMFNTLAAMLKHGNHFTRGSHFTVHKFYDLMTSSYGGVIAWLTCSMGKRLEWCFSDFNIDVNEFSQYKSAFSSPDSVMHGTAREWMRQAYHSICVSDVVPGSLSDDIMEFIDKEFTFHLGTETLASRGLGNKADQGYTNAYDAYVDGVVSALFDYSKRYDRSGEVGMHPSKVQTAVKCCWMKAYIVLKHQDISDNLQSCPYMPFVTVSLVLTLARNCRQVERAWLEVGQWHSPLFSLVGVHPDNESLVGSVTADMIYSFFALPNINKELRASFVDEVMWVLVGNFAAFLRLDRQLKSINLPCLPNTIDQVLPAIGLSADGKRPATNEELVAIFNRKDRRRAEHRQSNNDLNNHSLTRSLAGKAASNTPGPWTSTASGSKPSIKNTSPEMDDRKAIYEEYKVAHDALRKSPKTTYNHELSQPGWLTPWDRKQALPASLLQNSFRGQKALGTHNYEWTLPSPHVSSRTLKVLAALALLSQGVANFYRYDLLYTADSAASYLRSVISTTAAPYIIESSVVKQEHMGAQLQEQDRLTTDELDWPDDFGYSATFARQFQATVSEEMDILQEHTLIKEQNAYLSTIMDAIQKCPFAYPMGAPANDSHCSSQPVLQTQILARVDELADTLSLSAWCHRQGIQVDNIYAEASDIPLEQHLYYTQQRAPKRVPASQDHHAEFIFMSRDKEESLMKLWRVDNANLENTLSEDSVFSNIPDTSNAKGDTPPSGMDSRSSSLRLSSSPPPNSYPPNENEQMNALDTWPRTHVQPHCSHEYHPGPLQESSSTALADPYFIHVPGTTTTGKSRAEHQDATKDTPVEPTYAHSDYSSDFESDSSQLTLPDRVLAYSKASTMTTPISRYFSIESNDRGVNVSSRYISSNNASREELRNNDSPLYFPPSPSTGVTHYEAHYEERDKSAKWSDHIPPSSQAASAYKDAGQYASPKAKRQKRTQARVQQVESSPCFNFISPARPSGYQAMCRDGDDDEPITPKGIKRKHSQSEIEKQGKASVRVASTLPASPRQDSTSPVIMTTQRTDALIIPKEFTEPKVKQTTSKRAQMLDFPAKGGKSGASAMEGRSFT</sequence>
<dbReference type="EMBL" id="JH711598">
    <property type="protein sequence ID" value="EIW73942.1"/>
    <property type="molecule type" value="Genomic_DNA"/>
</dbReference>
<dbReference type="Proteomes" id="UP000053558">
    <property type="component" value="Unassembled WGS sequence"/>
</dbReference>
<feature type="region of interest" description="Disordered" evidence="1">
    <location>
        <begin position="1266"/>
        <end position="1318"/>
    </location>
</feature>
<keyword evidence="3" id="KW-1185">Reference proteome</keyword>
<evidence type="ECO:0000256" key="1">
    <source>
        <dbReference type="SAM" id="MobiDB-lite"/>
    </source>
</evidence>
<feature type="compositionally biased region" description="Polar residues" evidence="1">
    <location>
        <begin position="663"/>
        <end position="686"/>
    </location>
</feature>
<feature type="region of interest" description="Disordered" evidence="1">
    <location>
        <begin position="1339"/>
        <end position="1372"/>
    </location>
</feature>
<dbReference type="GeneID" id="19209752"/>
<feature type="compositionally biased region" description="Basic and acidic residues" evidence="1">
    <location>
        <begin position="1205"/>
        <end position="1214"/>
    </location>
</feature>
<evidence type="ECO:0000313" key="3">
    <source>
        <dbReference type="Proteomes" id="UP000053558"/>
    </source>
</evidence>
<feature type="compositionally biased region" description="Low complexity" evidence="1">
    <location>
        <begin position="1018"/>
        <end position="1033"/>
    </location>
</feature>
<dbReference type="RefSeq" id="XP_007775872.1">
    <property type="nucleotide sequence ID" value="XM_007777682.1"/>
</dbReference>
<evidence type="ECO:0000313" key="2">
    <source>
        <dbReference type="EMBL" id="EIW73942.1"/>
    </source>
</evidence>
<name>R7SDW1_CONPW</name>
<feature type="compositionally biased region" description="Basic and acidic residues" evidence="1">
    <location>
        <begin position="21"/>
        <end position="36"/>
    </location>
</feature>
<feature type="region of interest" description="Disordered" evidence="1">
    <location>
        <begin position="1"/>
        <end position="49"/>
    </location>
</feature>
<feature type="compositionally biased region" description="Polar residues" evidence="1">
    <location>
        <begin position="1002"/>
        <end position="1014"/>
    </location>
</feature>
<feature type="compositionally biased region" description="Basic and acidic residues" evidence="1">
    <location>
        <begin position="1097"/>
        <end position="1109"/>
    </location>
</feature>
<accession>R7SDW1</accession>
<gene>
    <name evidence="2" type="ORF">CONPUDRAFT_78406</name>
</gene>
<feature type="region of interest" description="Disordered" evidence="1">
    <location>
        <begin position="635"/>
        <end position="688"/>
    </location>
</feature>
<feature type="compositionally biased region" description="Polar residues" evidence="1">
    <location>
        <begin position="646"/>
        <end position="656"/>
    </location>
</feature>
<feature type="region of interest" description="Disordered" evidence="1">
    <location>
        <begin position="1089"/>
        <end position="1113"/>
    </location>
</feature>
<reference evidence="3" key="1">
    <citation type="journal article" date="2012" name="Science">
        <title>The Paleozoic origin of enzymatic lignin decomposition reconstructed from 31 fungal genomes.</title>
        <authorList>
            <person name="Floudas D."/>
            <person name="Binder M."/>
            <person name="Riley R."/>
            <person name="Barry K."/>
            <person name="Blanchette R.A."/>
            <person name="Henrissat B."/>
            <person name="Martinez A.T."/>
            <person name="Otillar R."/>
            <person name="Spatafora J.W."/>
            <person name="Yadav J.S."/>
            <person name="Aerts A."/>
            <person name="Benoit I."/>
            <person name="Boyd A."/>
            <person name="Carlson A."/>
            <person name="Copeland A."/>
            <person name="Coutinho P.M."/>
            <person name="de Vries R.P."/>
            <person name="Ferreira P."/>
            <person name="Findley K."/>
            <person name="Foster B."/>
            <person name="Gaskell J."/>
            <person name="Glotzer D."/>
            <person name="Gorecki P."/>
            <person name="Heitman J."/>
            <person name="Hesse C."/>
            <person name="Hori C."/>
            <person name="Igarashi K."/>
            <person name="Jurgens J.A."/>
            <person name="Kallen N."/>
            <person name="Kersten P."/>
            <person name="Kohler A."/>
            <person name="Kuees U."/>
            <person name="Kumar T.K.A."/>
            <person name="Kuo A."/>
            <person name="LaButti K."/>
            <person name="Larrondo L.F."/>
            <person name="Lindquist E."/>
            <person name="Ling A."/>
            <person name="Lombard V."/>
            <person name="Lucas S."/>
            <person name="Lundell T."/>
            <person name="Martin R."/>
            <person name="McLaughlin D.J."/>
            <person name="Morgenstern I."/>
            <person name="Morin E."/>
            <person name="Murat C."/>
            <person name="Nagy L.G."/>
            <person name="Nolan M."/>
            <person name="Ohm R.A."/>
            <person name="Patyshakuliyeva A."/>
            <person name="Rokas A."/>
            <person name="Ruiz-Duenas F.J."/>
            <person name="Sabat G."/>
            <person name="Salamov A."/>
            <person name="Samejima M."/>
            <person name="Schmutz J."/>
            <person name="Slot J.C."/>
            <person name="St John F."/>
            <person name="Stenlid J."/>
            <person name="Sun H."/>
            <person name="Sun S."/>
            <person name="Syed K."/>
            <person name="Tsang A."/>
            <person name="Wiebenga A."/>
            <person name="Young D."/>
            <person name="Pisabarro A."/>
            <person name="Eastwood D.C."/>
            <person name="Martin F."/>
            <person name="Cullen D."/>
            <person name="Grigoriev I.V."/>
            <person name="Hibbett D.S."/>
        </authorList>
    </citation>
    <scope>NUCLEOTIDE SEQUENCE [LARGE SCALE GENOMIC DNA]</scope>
    <source>
        <strain evidence="3">RWD-64-598 SS2</strain>
    </source>
</reference>
<proteinExistence type="predicted"/>
<organism evidence="2 3">
    <name type="scientific">Coniophora puteana (strain RWD-64-598)</name>
    <name type="common">Brown rot fungus</name>
    <dbReference type="NCBI Taxonomy" id="741705"/>
    <lineage>
        <taxon>Eukaryota</taxon>
        <taxon>Fungi</taxon>
        <taxon>Dikarya</taxon>
        <taxon>Basidiomycota</taxon>
        <taxon>Agaricomycotina</taxon>
        <taxon>Agaricomycetes</taxon>
        <taxon>Agaricomycetidae</taxon>
        <taxon>Boletales</taxon>
        <taxon>Coniophorineae</taxon>
        <taxon>Coniophoraceae</taxon>
        <taxon>Coniophora</taxon>
    </lineage>
</organism>